<accession>A0ABY7FNB9</accession>
<keyword evidence="2" id="KW-1185">Reference proteome</keyword>
<sequence>ALRSTVIKTMSKLHLGNFAKWKSWIPMMLLQSGKRHGERNHSLNGELTHSSKTCTCSKRNSYEKMYFMI</sequence>
<organism evidence="1 2">
    <name type="scientific">Mya arenaria</name>
    <name type="common">Soft-shell clam</name>
    <dbReference type="NCBI Taxonomy" id="6604"/>
    <lineage>
        <taxon>Eukaryota</taxon>
        <taxon>Metazoa</taxon>
        <taxon>Spiralia</taxon>
        <taxon>Lophotrochozoa</taxon>
        <taxon>Mollusca</taxon>
        <taxon>Bivalvia</taxon>
        <taxon>Autobranchia</taxon>
        <taxon>Heteroconchia</taxon>
        <taxon>Euheterodonta</taxon>
        <taxon>Imparidentia</taxon>
        <taxon>Neoheterodontei</taxon>
        <taxon>Myida</taxon>
        <taxon>Myoidea</taxon>
        <taxon>Myidae</taxon>
        <taxon>Mya</taxon>
    </lineage>
</organism>
<reference evidence="1" key="1">
    <citation type="submission" date="2022-11" db="EMBL/GenBank/DDBJ databases">
        <title>Centuries of genome instability and evolution in soft-shell clam transmissible cancer (bioRxiv).</title>
        <authorList>
            <person name="Hart S.F.M."/>
            <person name="Yonemitsu M.A."/>
            <person name="Giersch R.M."/>
            <person name="Beal B.F."/>
            <person name="Arriagada G."/>
            <person name="Davis B.W."/>
            <person name="Ostrander E.A."/>
            <person name="Goff S.P."/>
            <person name="Metzger M.J."/>
        </authorList>
    </citation>
    <scope>NUCLEOTIDE SEQUENCE</scope>
    <source>
        <strain evidence="1">MELC-2E11</strain>
        <tissue evidence="1">Siphon/mantle</tissue>
    </source>
</reference>
<proteinExistence type="predicted"/>
<dbReference type="EMBL" id="CP111024">
    <property type="protein sequence ID" value="WAR23705.1"/>
    <property type="molecule type" value="Genomic_DNA"/>
</dbReference>
<evidence type="ECO:0000313" key="2">
    <source>
        <dbReference type="Proteomes" id="UP001164746"/>
    </source>
</evidence>
<feature type="non-terminal residue" evidence="1">
    <location>
        <position position="1"/>
    </location>
</feature>
<evidence type="ECO:0000313" key="1">
    <source>
        <dbReference type="EMBL" id="WAR23705.1"/>
    </source>
</evidence>
<dbReference type="Proteomes" id="UP001164746">
    <property type="component" value="Chromosome 13"/>
</dbReference>
<gene>
    <name evidence="1" type="ORF">MAR_037374</name>
</gene>
<name>A0ABY7FNB9_MYAAR</name>
<protein>
    <submittedName>
        <fullName evidence="1">Uncharacterized protein</fullName>
    </submittedName>
</protein>